<accession>A0A9P6AXP8</accession>
<proteinExistence type="predicted"/>
<keyword evidence="5" id="KW-1185">Reference proteome</keyword>
<feature type="domain" description="Bromo" evidence="3">
    <location>
        <begin position="21"/>
        <end position="67"/>
    </location>
</feature>
<name>A0A9P6AXP8_9AGAM</name>
<evidence type="ECO:0000313" key="4">
    <source>
        <dbReference type="EMBL" id="KAF9513926.1"/>
    </source>
</evidence>
<dbReference type="Pfam" id="PF00439">
    <property type="entry name" value="Bromodomain"/>
    <property type="match status" value="1"/>
</dbReference>
<dbReference type="AlphaFoldDB" id="A0A9P6AXP8"/>
<organism evidence="4 5">
    <name type="scientific">Hydnum rufescens UP504</name>
    <dbReference type="NCBI Taxonomy" id="1448309"/>
    <lineage>
        <taxon>Eukaryota</taxon>
        <taxon>Fungi</taxon>
        <taxon>Dikarya</taxon>
        <taxon>Basidiomycota</taxon>
        <taxon>Agaricomycotina</taxon>
        <taxon>Agaricomycetes</taxon>
        <taxon>Cantharellales</taxon>
        <taxon>Hydnaceae</taxon>
        <taxon>Hydnum</taxon>
    </lineage>
</organism>
<dbReference type="Proteomes" id="UP000886523">
    <property type="component" value="Unassembled WGS sequence"/>
</dbReference>
<dbReference type="Gene3D" id="1.20.920.10">
    <property type="entry name" value="Bromodomain-like"/>
    <property type="match status" value="1"/>
</dbReference>
<evidence type="ECO:0000313" key="5">
    <source>
        <dbReference type="Proteomes" id="UP000886523"/>
    </source>
</evidence>
<evidence type="ECO:0000256" key="1">
    <source>
        <dbReference type="ARBA" id="ARBA00023117"/>
    </source>
</evidence>
<dbReference type="SUPFAM" id="SSF47370">
    <property type="entry name" value="Bromodomain"/>
    <property type="match status" value="1"/>
</dbReference>
<sequence>MHTTLSPTQFKFAQSTLHTLRKQKDAIPLNLPVNYIALGIPHYPKIIRHPIDLSTVDKKFSTSNPQYPIQAPGTCG</sequence>
<dbReference type="EMBL" id="MU128967">
    <property type="protein sequence ID" value="KAF9513926.1"/>
    <property type="molecule type" value="Genomic_DNA"/>
</dbReference>
<comment type="caution">
    <text evidence="4">The sequence shown here is derived from an EMBL/GenBank/DDBJ whole genome shotgun (WGS) entry which is preliminary data.</text>
</comment>
<gene>
    <name evidence="4" type="ORF">BS47DRAFT_1295639</name>
</gene>
<dbReference type="InterPro" id="IPR036427">
    <property type="entry name" value="Bromodomain-like_sf"/>
</dbReference>
<dbReference type="InterPro" id="IPR001487">
    <property type="entry name" value="Bromodomain"/>
</dbReference>
<evidence type="ECO:0000259" key="3">
    <source>
        <dbReference type="PROSITE" id="PS50014"/>
    </source>
</evidence>
<keyword evidence="1 2" id="KW-0103">Bromodomain</keyword>
<dbReference type="PROSITE" id="PS50014">
    <property type="entry name" value="BROMODOMAIN_2"/>
    <property type="match status" value="1"/>
</dbReference>
<evidence type="ECO:0000256" key="2">
    <source>
        <dbReference type="PROSITE-ProRule" id="PRU00035"/>
    </source>
</evidence>
<reference evidence="4" key="1">
    <citation type="journal article" date="2020" name="Nat. Commun.">
        <title>Large-scale genome sequencing of mycorrhizal fungi provides insights into the early evolution of symbiotic traits.</title>
        <authorList>
            <person name="Miyauchi S."/>
            <person name="Kiss E."/>
            <person name="Kuo A."/>
            <person name="Drula E."/>
            <person name="Kohler A."/>
            <person name="Sanchez-Garcia M."/>
            <person name="Morin E."/>
            <person name="Andreopoulos B."/>
            <person name="Barry K.W."/>
            <person name="Bonito G."/>
            <person name="Buee M."/>
            <person name="Carver A."/>
            <person name="Chen C."/>
            <person name="Cichocki N."/>
            <person name="Clum A."/>
            <person name="Culley D."/>
            <person name="Crous P.W."/>
            <person name="Fauchery L."/>
            <person name="Girlanda M."/>
            <person name="Hayes R.D."/>
            <person name="Keri Z."/>
            <person name="LaButti K."/>
            <person name="Lipzen A."/>
            <person name="Lombard V."/>
            <person name="Magnuson J."/>
            <person name="Maillard F."/>
            <person name="Murat C."/>
            <person name="Nolan M."/>
            <person name="Ohm R.A."/>
            <person name="Pangilinan J."/>
            <person name="Pereira M.F."/>
            <person name="Perotto S."/>
            <person name="Peter M."/>
            <person name="Pfister S."/>
            <person name="Riley R."/>
            <person name="Sitrit Y."/>
            <person name="Stielow J.B."/>
            <person name="Szollosi G."/>
            <person name="Zifcakova L."/>
            <person name="Stursova M."/>
            <person name="Spatafora J.W."/>
            <person name="Tedersoo L."/>
            <person name="Vaario L.M."/>
            <person name="Yamada A."/>
            <person name="Yan M."/>
            <person name="Wang P."/>
            <person name="Xu J."/>
            <person name="Bruns T."/>
            <person name="Baldrian P."/>
            <person name="Vilgalys R."/>
            <person name="Dunand C."/>
            <person name="Henrissat B."/>
            <person name="Grigoriev I.V."/>
            <person name="Hibbett D."/>
            <person name="Nagy L.G."/>
            <person name="Martin F.M."/>
        </authorList>
    </citation>
    <scope>NUCLEOTIDE SEQUENCE</scope>
    <source>
        <strain evidence="4">UP504</strain>
    </source>
</reference>
<protein>
    <recommendedName>
        <fullName evidence="3">Bromo domain-containing protein</fullName>
    </recommendedName>
</protein>
<dbReference type="GO" id="GO:0006325">
    <property type="term" value="P:chromatin organization"/>
    <property type="evidence" value="ECO:0007669"/>
    <property type="project" value="UniProtKB-ARBA"/>
</dbReference>
<dbReference type="OrthoDB" id="10264376at2759"/>